<evidence type="ECO:0000259" key="2">
    <source>
        <dbReference type="Pfam" id="PF09587"/>
    </source>
</evidence>
<reference evidence="3 4" key="1">
    <citation type="submission" date="2019-06" db="EMBL/GenBank/DDBJ databases">
        <title>New taxonomy in bacterial strain CC-CFT640, isolated from vineyard.</title>
        <authorList>
            <person name="Lin S.-Y."/>
            <person name="Tsai C.-F."/>
            <person name="Young C.-C."/>
        </authorList>
    </citation>
    <scope>NUCLEOTIDE SEQUENCE [LARGE SCALE GENOMIC DNA]</scope>
    <source>
        <strain evidence="3 4">CC-CFT640</strain>
    </source>
</reference>
<evidence type="ECO:0000313" key="4">
    <source>
        <dbReference type="Proteomes" id="UP000321638"/>
    </source>
</evidence>
<dbReference type="AlphaFoldDB" id="A0A5C8PVE7"/>
<dbReference type="EMBL" id="VDUZ01000001">
    <property type="protein sequence ID" value="TXL82166.1"/>
    <property type="molecule type" value="Genomic_DNA"/>
</dbReference>
<evidence type="ECO:0000313" key="3">
    <source>
        <dbReference type="EMBL" id="TXL82166.1"/>
    </source>
</evidence>
<evidence type="ECO:0000256" key="1">
    <source>
        <dbReference type="SAM" id="MobiDB-lite"/>
    </source>
</evidence>
<dbReference type="OrthoDB" id="9810718at2"/>
<accession>A0A5C8PVE7</accession>
<sequence length="64" mass="6891">MAGAARTSDDCASACGGPNMRRSPNRRFRAFARAVIDDGIDIVHGHFAHVVQAIERYGHAIIIA</sequence>
<protein>
    <recommendedName>
        <fullName evidence="2">Capsule synthesis protein CapA domain-containing protein</fullName>
    </recommendedName>
</protein>
<proteinExistence type="predicted"/>
<feature type="region of interest" description="Disordered" evidence="1">
    <location>
        <begin position="1"/>
        <end position="24"/>
    </location>
</feature>
<gene>
    <name evidence="3" type="ORF">FHP25_00230</name>
</gene>
<dbReference type="Proteomes" id="UP000321638">
    <property type="component" value="Unassembled WGS sequence"/>
</dbReference>
<organism evidence="3 4">
    <name type="scientific">Vineibacter terrae</name>
    <dbReference type="NCBI Taxonomy" id="2586908"/>
    <lineage>
        <taxon>Bacteria</taxon>
        <taxon>Pseudomonadati</taxon>
        <taxon>Pseudomonadota</taxon>
        <taxon>Alphaproteobacteria</taxon>
        <taxon>Hyphomicrobiales</taxon>
        <taxon>Vineibacter</taxon>
    </lineage>
</organism>
<dbReference type="Pfam" id="PF09587">
    <property type="entry name" value="PGA_cap"/>
    <property type="match status" value="1"/>
</dbReference>
<name>A0A5C8PVE7_9HYPH</name>
<feature type="domain" description="Capsule synthesis protein CapA" evidence="2">
    <location>
        <begin position="15"/>
        <end position="63"/>
    </location>
</feature>
<dbReference type="InterPro" id="IPR019079">
    <property type="entry name" value="Capsule_synth_CapA"/>
</dbReference>
<dbReference type="RefSeq" id="WP_147844867.1">
    <property type="nucleotide sequence ID" value="NZ_VDUZ01000001.1"/>
</dbReference>
<comment type="caution">
    <text evidence="3">The sequence shown here is derived from an EMBL/GenBank/DDBJ whole genome shotgun (WGS) entry which is preliminary data.</text>
</comment>
<keyword evidence="4" id="KW-1185">Reference proteome</keyword>